<protein>
    <submittedName>
        <fullName evidence="2">Uncharacterized protein</fullName>
    </submittedName>
</protein>
<feature type="compositionally biased region" description="Basic residues" evidence="1">
    <location>
        <begin position="30"/>
        <end position="39"/>
    </location>
</feature>
<feature type="region of interest" description="Disordered" evidence="1">
    <location>
        <begin position="1"/>
        <end position="53"/>
    </location>
</feature>
<name>A0A6J4LI46_9BACT</name>
<feature type="compositionally biased region" description="Low complexity" evidence="1">
    <location>
        <begin position="40"/>
        <end position="53"/>
    </location>
</feature>
<evidence type="ECO:0000313" key="2">
    <source>
        <dbReference type="EMBL" id="CAA9329443.1"/>
    </source>
</evidence>
<proteinExistence type="predicted"/>
<dbReference type="AlphaFoldDB" id="A0A6J4LI46"/>
<feature type="non-terminal residue" evidence="2">
    <location>
        <position position="53"/>
    </location>
</feature>
<sequence>ERGATRDAGRGRRAGVRVPAQPVRPDDQHHHRRRRRAARRPAAGPLRRAAAAL</sequence>
<dbReference type="EMBL" id="CADCTV010000434">
    <property type="protein sequence ID" value="CAA9329443.1"/>
    <property type="molecule type" value="Genomic_DNA"/>
</dbReference>
<accession>A0A6J4LI46</accession>
<feature type="non-terminal residue" evidence="2">
    <location>
        <position position="1"/>
    </location>
</feature>
<evidence type="ECO:0000256" key="1">
    <source>
        <dbReference type="SAM" id="MobiDB-lite"/>
    </source>
</evidence>
<gene>
    <name evidence="2" type="ORF">AVDCRST_MAG89-2055</name>
</gene>
<feature type="compositionally biased region" description="Basic and acidic residues" evidence="1">
    <location>
        <begin position="1"/>
        <end position="10"/>
    </location>
</feature>
<reference evidence="2" key="1">
    <citation type="submission" date="2020-02" db="EMBL/GenBank/DDBJ databases">
        <authorList>
            <person name="Meier V. D."/>
        </authorList>
    </citation>
    <scope>NUCLEOTIDE SEQUENCE</scope>
    <source>
        <strain evidence="2">AVDCRST_MAG89</strain>
    </source>
</reference>
<organism evidence="2">
    <name type="scientific">uncultured Gemmatimonadota bacterium</name>
    <dbReference type="NCBI Taxonomy" id="203437"/>
    <lineage>
        <taxon>Bacteria</taxon>
        <taxon>Pseudomonadati</taxon>
        <taxon>Gemmatimonadota</taxon>
        <taxon>environmental samples</taxon>
    </lineage>
</organism>